<dbReference type="Pfam" id="PF00963">
    <property type="entry name" value="Cohesin"/>
    <property type="match status" value="1"/>
</dbReference>
<keyword evidence="1" id="KW-0732">Signal</keyword>
<dbReference type="EMBL" id="ATBP01000397">
    <property type="protein sequence ID" value="ETR70607.1"/>
    <property type="molecule type" value="Genomic_DNA"/>
</dbReference>
<dbReference type="AlphaFoldDB" id="A0A1V1P6U7"/>
<gene>
    <name evidence="3" type="ORF">OMM_03115</name>
</gene>
<name>A0A1V1P6U7_9BACT</name>
<dbReference type="SUPFAM" id="SSF49384">
    <property type="entry name" value="Carbohydrate-binding domain"/>
    <property type="match status" value="2"/>
</dbReference>
<accession>A0A1V1P6U7</accession>
<dbReference type="Gene3D" id="2.60.40.680">
    <property type="match status" value="2"/>
</dbReference>
<evidence type="ECO:0000259" key="2">
    <source>
        <dbReference type="Pfam" id="PF00963"/>
    </source>
</evidence>
<feature type="chain" id="PRO_5010714787" description="Cohesin domain-containing protein" evidence="1">
    <location>
        <begin position="25"/>
        <end position="324"/>
    </location>
</feature>
<evidence type="ECO:0000313" key="3">
    <source>
        <dbReference type="EMBL" id="ETR70607.1"/>
    </source>
</evidence>
<dbReference type="GO" id="GO:0030246">
    <property type="term" value="F:carbohydrate binding"/>
    <property type="evidence" value="ECO:0007669"/>
    <property type="project" value="InterPro"/>
</dbReference>
<reference evidence="4" key="1">
    <citation type="submission" date="2012-11" db="EMBL/GenBank/DDBJ databases">
        <authorList>
            <person name="Lucero-Rivera Y.E."/>
            <person name="Tovar-Ramirez D."/>
        </authorList>
    </citation>
    <scope>NUCLEOTIDE SEQUENCE [LARGE SCALE GENOMIC DNA]</scope>
    <source>
        <strain evidence="4">Araruama</strain>
    </source>
</reference>
<feature type="signal peptide" evidence="1">
    <location>
        <begin position="1"/>
        <end position="24"/>
    </location>
</feature>
<feature type="domain" description="Cohesin" evidence="2">
    <location>
        <begin position="33"/>
        <end position="137"/>
    </location>
</feature>
<dbReference type="Proteomes" id="UP000189670">
    <property type="component" value="Unassembled WGS sequence"/>
</dbReference>
<proteinExistence type="predicted"/>
<dbReference type="InterPro" id="IPR008965">
    <property type="entry name" value="CBM2/CBM3_carb-bd_dom_sf"/>
</dbReference>
<comment type="caution">
    <text evidence="3">The sequence shown here is derived from an EMBL/GenBank/DDBJ whole genome shotgun (WGS) entry which is preliminary data.</text>
</comment>
<protein>
    <recommendedName>
        <fullName evidence="2">Cohesin domain-containing protein</fullName>
    </recommendedName>
</protein>
<evidence type="ECO:0000256" key="1">
    <source>
        <dbReference type="SAM" id="SignalP"/>
    </source>
</evidence>
<organism evidence="3 4">
    <name type="scientific">Candidatus Magnetoglobus multicellularis str. Araruama</name>
    <dbReference type="NCBI Taxonomy" id="890399"/>
    <lineage>
        <taxon>Bacteria</taxon>
        <taxon>Pseudomonadati</taxon>
        <taxon>Thermodesulfobacteriota</taxon>
        <taxon>Desulfobacteria</taxon>
        <taxon>Desulfobacterales</taxon>
        <taxon>Desulfobacteraceae</taxon>
        <taxon>Candidatus Magnetoglobus</taxon>
    </lineage>
</organism>
<dbReference type="InterPro" id="IPR002102">
    <property type="entry name" value="Cohesin_dom"/>
</dbReference>
<dbReference type="GO" id="GO:0000272">
    <property type="term" value="P:polysaccharide catabolic process"/>
    <property type="evidence" value="ECO:0007669"/>
    <property type="project" value="InterPro"/>
</dbReference>
<evidence type="ECO:0000313" key="4">
    <source>
        <dbReference type="Proteomes" id="UP000189670"/>
    </source>
</evidence>
<sequence>MKKHWFCTLYFLIVFSLFLPPAFAYQIFSDPISGDPEEDICVPIHITDIDDPFNIKTIGFDVEYNPNHLSNIQLKTDDTLIKGAIAIVSPLENKPDKKVTFFLSDPVTITDDAILVNICFSIGDNALESESITLTNFQDDIAGANVDIPEFEYRIFSDPVRGNFNEEQCVPIRITDIKNSLEIHQFGFDITYNRHHLNYIRFNTAESLSKDYTIETSVNEETSQVTFDGTASSIPIAITEDTILINTCFKLEKALESEPITLTGFREDIDRANIDYSNLPSSYLSQNISNEDSDIGECFIQLITVDFSVFFGNQKNCLKRSSPR</sequence>